<keyword evidence="2" id="KW-1133">Transmembrane helix</keyword>
<evidence type="ECO:0000313" key="3">
    <source>
        <dbReference type="EMBL" id="RDB54435.1"/>
    </source>
</evidence>
<dbReference type="Proteomes" id="UP000253792">
    <property type="component" value="Unassembled WGS sequence"/>
</dbReference>
<accession>A0A369L8E4</accession>
<evidence type="ECO:0000313" key="4">
    <source>
        <dbReference type="Proteomes" id="UP000253792"/>
    </source>
</evidence>
<comment type="caution">
    <text evidence="3">The sequence shown here is derived from an EMBL/GenBank/DDBJ whole genome shotgun (WGS) entry which is preliminary data.</text>
</comment>
<proteinExistence type="predicted"/>
<feature type="transmembrane region" description="Helical" evidence="2">
    <location>
        <begin position="132"/>
        <end position="158"/>
    </location>
</feature>
<gene>
    <name evidence="3" type="ORF">C1880_08830</name>
</gene>
<protein>
    <submittedName>
        <fullName evidence="3">Uncharacterized protein</fullName>
    </submittedName>
</protein>
<evidence type="ECO:0000256" key="1">
    <source>
        <dbReference type="SAM" id="MobiDB-lite"/>
    </source>
</evidence>
<feature type="compositionally biased region" description="Polar residues" evidence="1">
    <location>
        <begin position="1"/>
        <end position="32"/>
    </location>
</feature>
<keyword evidence="2" id="KW-0472">Membrane</keyword>
<sequence>MNQPRNNHDSNPYESAQQTTPQNPQLEATPNAAQAPEPQSAYPTSETGSGSDSNPNGTAQPAAPQVEQPDMTAGPAQAPANVGPAAKQHATQQPSGYAVPPQTPYAQPSYDAPQPPANPYATAPKPAKKWPWVLLGCALAFLMGLGGCVGFATVGMVADSLHSRADGVHSFDFDDLPYGYDPDDLPDSDYYGGFTLSDIKEAAGDLPCDIDDEGKAAPGVYVVGRDIDEGLYFLQGNPSTESECYLFDPEGSGTYSMSAAVTYTGNYFADLENGQVVVFMPSSASMLMIPADQADFQPQAPYASGLYRVGQDIPAGTYSIAVSPDAPRNASQDYAAYVMKDLDFDDDSITDSKPLLRGSTQTITVENGEWLELFGTTATPTE</sequence>
<evidence type="ECO:0000256" key="2">
    <source>
        <dbReference type="SAM" id="Phobius"/>
    </source>
</evidence>
<dbReference type="AlphaFoldDB" id="A0A369L8E4"/>
<name>A0A369L8E4_9ACTN</name>
<feature type="compositionally biased region" description="Polar residues" evidence="1">
    <location>
        <begin position="41"/>
        <end position="59"/>
    </location>
</feature>
<keyword evidence="4" id="KW-1185">Reference proteome</keyword>
<feature type="region of interest" description="Disordered" evidence="1">
    <location>
        <begin position="1"/>
        <end position="123"/>
    </location>
</feature>
<dbReference type="EMBL" id="PPTP01000009">
    <property type="protein sequence ID" value="RDB54435.1"/>
    <property type="molecule type" value="Genomic_DNA"/>
</dbReference>
<dbReference type="RefSeq" id="WP_114621163.1">
    <property type="nucleotide sequence ID" value="NZ_PPTP01000009.1"/>
</dbReference>
<keyword evidence="2" id="KW-0812">Transmembrane</keyword>
<dbReference type="STRING" id="1034345.GCA_000236865_00011"/>
<reference evidence="3 4" key="1">
    <citation type="journal article" date="2018" name="Elife">
        <title>Discovery and characterization of a prevalent human gut bacterial enzyme sufficient for the inactivation of a family of plant toxins.</title>
        <authorList>
            <person name="Koppel N."/>
            <person name="Bisanz J.E."/>
            <person name="Pandelia M.E."/>
            <person name="Turnbaugh P.J."/>
            <person name="Balskus E.P."/>
        </authorList>
    </citation>
    <scope>NUCLEOTIDE SEQUENCE [LARGE SCALE GENOMIC DNA]</scope>
    <source>
        <strain evidence="4">anaerobia AP69FAA</strain>
    </source>
</reference>
<dbReference type="OrthoDB" id="166978at2"/>
<organism evidence="3 4">
    <name type="scientific">Senegalimassilia anaerobia</name>
    <dbReference type="NCBI Taxonomy" id="1473216"/>
    <lineage>
        <taxon>Bacteria</taxon>
        <taxon>Bacillati</taxon>
        <taxon>Actinomycetota</taxon>
        <taxon>Coriobacteriia</taxon>
        <taxon>Coriobacteriales</taxon>
        <taxon>Coriobacteriaceae</taxon>
        <taxon>Senegalimassilia</taxon>
    </lineage>
</organism>